<keyword evidence="7" id="KW-1185">Reference proteome</keyword>
<evidence type="ECO:0000256" key="3">
    <source>
        <dbReference type="ARBA" id="ARBA00023242"/>
    </source>
</evidence>
<dbReference type="SUPFAM" id="SSF50729">
    <property type="entry name" value="PH domain-like"/>
    <property type="match status" value="1"/>
</dbReference>
<dbReference type="Gene3D" id="2.30.29.30">
    <property type="entry name" value="Pleckstrin-homology domain (PH domain)/Phosphotyrosine-binding domain (PTB)"/>
    <property type="match status" value="1"/>
</dbReference>
<dbReference type="Pfam" id="PF00638">
    <property type="entry name" value="Ran_BP1"/>
    <property type="match status" value="1"/>
</dbReference>
<evidence type="ECO:0000313" key="6">
    <source>
        <dbReference type="EMBL" id="SMN18329.1"/>
    </source>
</evidence>
<gene>
    <name evidence="6" type="ORF">KASA_0Q07887G</name>
</gene>
<evidence type="ECO:0000256" key="4">
    <source>
        <dbReference type="SAM" id="MobiDB-lite"/>
    </source>
</evidence>
<evidence type="ECO:0000313" key="7">
    <source>
        <dbReference type="Proteomes" id="UP000196158"/>
    </source>
</evidence>
<feature type="domain" description="RanBD1" evidence="5">
    <location>
        <begin position="167"/>
        <end position="307"/>
    </location>
</feature>
<dbReference type="AlphaFoldDB" id="A0A1X7QYP3"/>
<dbReference type="InterPro" id="IPR045255">
    <property type="entry name" value="RanBP1-like"/>
</dbReference>
<dbReference type="STRING" id="1789683.A0A1X7QYP3"/>
<dbReference type="GO" id="GO:0006607">
    <property type="term" value="P:NLS-bearing protein import into nucleus"/>
    <property type="evidence" value="ECO:0007669"/>
    <property type="project" value="TreeGrafter"/>
</dbReference>
<dbReference type="GO" id="GO:0005634">
    <property type="term" value="C:nucleus"/>
    <property type="evidence" value="ECO:0007669"/>
    <property type="project" value="UniProtKB-SubCell"/>
</dbReference>
<dbReference type="Proteomes" id="UP000196158">
    <property type="component" value="Unassembled WGS sequence"/>
</dbReference>
<dbReference type="InterPro" id="IPR011993">
    <property type="entry name" value="PH-like_dom_sf"/>
</dbReference>
<protein>
    <recommendedName>
        <fullName evidence="5">RanBD1 domain-containing protein</fullName>
    </recommendedName>
</protein>
<dbReference type="InterPro" id="IPR000156">
    <property type="entry name" value="Ran_bind_dom"/>
</dbReference>
<proteinExistence type="predicted"/>
<dbReference type="OrthoDB" id="411251at2759"/>
<organism evidence="6 7">
    <name type="scientific">Maudiozyma saulgeensis</name>
    <dbReference type="NCBI Taxonomy" id="1789683"/>
    <lineage>
        <taxon>Eukaryota</taxon>
        <taxon>Fungi</taxon>
        <taxon>Dikarya</taxon>
        <taxon>Ascomycota</taxon>
        <taxon>Saccharomycotina</taxon>
        <taxon>Saccharomycetes</taxon>
        <taxon>Saccharomycetales</taxon>
        <taxon>Saccharomycetaceae</taxon>
        <taxon>Maudiozyma</taxon>
    </lineage>
</organism>
<reference evidence="6 7" key="1">
    <citation type="submission" date="2017-04" db="EMBL/GenBank/DDBJ databases">
        <authorList>
            <person name="Afonso C.L."/>
            <person name="Miller P.J."/>
            <person name="Scott M.A."/>
            <person name="Spackman E."/>
            <person name="Goraichik I."/>
            <person name="Dimitrov K.M."/>
            <person name="Suarez D.L."/>
            <person name="Swayne D.E."/>
        </authorList>
    </citation>
    <scope>NUCLEOTIDE SEQUENCE [LARGE SCALE GENOMIC DNA]</scope>
</reference>
<feature type="compositionally biased region" description="Basic and acidic residues" evidence="4">
    <location>
        <begin position="136"/>
        <end position="168"/>
    </location>
</feature>
<evidence type="ECO:0000256" key="1">
    <source>
        <dbReference type="ARBA" id="ARBA00004123"/>
    </source>
</evidence>
<evidence type="ECO:0000256" key="2">
    <source>
        <dbReference type="ARBA" id="ARBA00022553"/>
    </source>
</evidence>
<dbReference type="PANTHER" id="PTHR23138">
    <property type="entry name" value="RAN BINDING PROTEIN"/>
    <property type="match status" value="1"/>
</dbReference>
<dbReference type="SMART" id="SM00160">
    <property type="entry name" value="RanBD"/>
    <property type="match status" value="1"/>
</dbReference>
<feature type="compositionally biased region" description="Low complexity" evidence="4">
    <location>
        <begin position="99"/>
        <end position="124"/>
    </location>
</feature>
<keyword evidence="3" id="KW-0539">Nucleus</keyword>
<comment type="subcellular location">
    <subcellularLocation>
        <location evidence="1">Nucleus</location>
    </subcellularLocation>
</comment>
<evidence type="ECO:0000259" key="5">
    <source>
        <dbReference type="PROSITE" id="PS50196"/>
    </source>
</evidence>
<dbReference type="GO" id="GO:0006611">
    <property type="term" value="P:protein export from nucleus"/>
    <property type="evidence" value="ECO:0007669"/>
    <property type="project" value="UniProtKB-ARBA"/>
</dbReference>
<feature type="compositionally biased region" description="Basic and acidic residues" evidence="4">
    <location>
        <begin position="85"/>
        <end position="98"/>
    </location>
</feature>
<dbReference type="EMBL" id="FXLY01000002">
    <property type="protein sequence ID" value="SMN18329.1"/>
    <property type="molecule type" value="Genomic_DNA"/>
</dbReference>
<keyword evidence="2" id="KW-0597">Phosphoprotein</keyword>
<accession>A0A1X7QYP3</accession>
<dbReference type="FunFam" id="2.30.29.30:FF:000454">
    <property type="entry name" value="Ran-specific GTPase-activating protein 2"/>
    <property type="match status" value="1"/>
</dbReference>
<feature type="compositionally biased region" description="Basic and acidic residues" evidence="4">
    <location>
        <begin position="36"/>
        <end position="68"/>
    </location>
</feature>
<dbReference type="PROSITE" id="PS50196">
    <property type="entry name" value="RANBD1"/>
    <property type="match status" value="1"/>
</dbReference>
<dbReference type="PANTHER" id="PTHR23138:SF142">
    <property type="entry name" value="RAN-BINDING PROTEIN 3B-RELATED"/>
    <property type="match status" value="1"/>
</dbReference>
<feature type="region of interest" description="Disordered" evidence="4">
    <location>
        <begin position="24"/>
        <end position="176"/>
    </location>
</feature>
<name>A0A1X7QYP3_9SACH</name>
<sequence>MSDKEVKSPIKETEKIEVVKLVTKDEKISSPLKRTRSTDENDTGSKKVKLDNETKEEPEKISKDEKPKFVFGSTTKFGSGFTVASEKKNDTKNNDNNKSDSSSGSSTTSSKNTETPKPMAFGSGFSFGSGFGVLKNENESETKNIEKDNTEESGSKDSEEKLSTDTKNNEVVTENDEKIQLHKQEVKSGEELEETLFQANAKLYQLVDMKIGWKERGTGVIKVNKDSKNDKCRIIMRTRTILKVILNLPLVKGVTLMKGFPGSLQSEKFIRIIGIDENNKPLTYALKTGKEETTEDLYKIINDSIPK</sequence>